<reference evidence="4" key="1">
    <citation type="journal article" date="2019" name="Int. J. Syst. Evol. Microbiol.">
        <title>The Global Catalogue of Microorganisms (GCM) 10K type strain sequencing project: providing services to taxonomists for standard genome sequencing and annotation.</title>
        <authorList>
            <consortium name="The Broad Institute Genomics Platform"/>
            <consortium name="The Broad Institute Genome Sequencing Center for Infectious Disease"/>
            <person name="Wu L."/>
            <person name="Ma J."/>
        </authorList>
    </citation>
    <scope>NUCLEOTIDE SEQUENCE [LARGE SCALE GENOMIC DNA]</scope>
    <source>
        <strain evidence="4">CECT 7956</strain>
    </source>
</reference>
<dbReference type="PANTHER" id="PTHR47572:SF4">
    <property type="entry name" value="LACTONASE DRP35"/>
    <property type="match status" value="1"/>
</dbReference>
<name>A0ABV7Z0C8_9BACT</name>
<organism evidence="3 4">
    <name type="scientific">Lacihabitans lacunae</name>
    <dbReference type="NCBI Taxonomy" id="1028214"/>
    <lineage>
        <taxon>Bacteria</taxon>
        <taxon>Pseudomonadati</taxon>
        <taxon>Bacteroidota</taxon>
        <taxon>Cytophagia</taxon>
        <taxon>Cytophagales</taxon>
        <taxon>Leadbetterellaceae</taxon>
        <taxon>Lacihabitans</taxon>
    </lineage>
</organism>
<sequence length="331" mass="36358">MNTKVLTVFFFMSVLNSHGQEFGKFIPIEKEFSTLIAPNAKLEILADTFEWSEGPIWVKKGGFLLFSDVPKNTIYKWTRAEGVSVFMNPSGYTGVFPYSNEPGSNGLTISNDGELLLCEHGDRRISKVPIDKRGGKVTLSAHWEGKRYNSPNDLVQSRAGDIYFTDPPYGLPEHENDPSREIDLFGVYRISPKGVTTLEIKDLTRPNGVALSPDHKILYVAQSDTKAYIMKYPIKTDGSLGVGTLFFDASYLNAEGKSGAPDGLKVDKDGNVFTSGPGGVLVLNKNGKLLGRIEIPAPTSNLAWGEDGSTLFITSDMFLIRLETKTKGANF</sequence>
<feature type="domain" description="SMP-30/Gluconolactonase/LRE-like region" evidence="2">
    <location>
        <begin position="51"/>
        <end position="315"/>
    </location>
</feature>
<evidence type="ECO:0000259" key="2">
    <source>
        <dbReference type="Pfam" id="PF08450"/>
    </source>
</evidence>
<dbReference type="PANTHER" id="PTHR47572">
    <property type="entry name" value="LIPOPROTEIN-RELATED"/>
    <property type="match status" value="1"/>
</dbReference>
<proteinExistence type="predicted"/>
<evidence type="ECO:0000313" key="3">
    <source>
        <dbReference type="EMBL" id="MFC3812097.1"/>
    </source>
</evidence>
<dbReference type="InterPro" id="IPR051262">
    <property type="entry name" value="SMP-30/CGR1_Lactonase"/>
</dbReference>
<dbReference type="Pfam" id="PF08450">
    <property type="entry name" value="SGL"/>
    <property type="match status" value="1"/>
</dbReference>
<keyword evidence="4" id="KW-1185">Reference proteome</keyword>
<accession>A0ABV7Z0C8</accession>
<evidence type="ECO:0000313" key="4">
    <source>
        <dbReference type="Proteomes" id="UP001595616"/>
    </source>
</evidence>
<dbReference type="EMBL" id="JBHRYQ010000001">
    <property type="protein sequence ID" value="MFC3812097.1"/>
    <property type="molecule type" value="Genomic_DNA"/>
</dbReference>
<dbReference type="InterPro" id="IPR011042">
    <property type="entry name" value="6-blade_b-propeller_TolB-like"/>
</dbReference>
<gene>
    <name evidence="3" type="ORF">ACFOOI_15660</name>
</gene>
<keyword evidence="1" id="KW-0378">Hydrolase</keyword>
<dbReference type="RefSeq" id="WP_379838961.1">
    <property type="nucleotide sequence ID" value="NZ_JBHRYQ010000001.1"/>
</dbReference>
<dbReference type="InterPro" id="IPR013658">
    <property type="entry name" value="SGL"/>
</dbReference>
<comment type="caution">
    <text evidence="3">The sequence shown here is derived from an EMBL/GenBank/DDBJ whole genome shotgun (WGS) entry which is preliminary data.</text>
</comment>
<dbReference type="SUPFAM" id="SSF63829">
    <property type="entry name" value="Calcium-dependent phosphotriesterase"/>
    <property type="match status" value="1"/>
</dbReference>
<evidence type="ECO:0000256" key="1">
    <source>
        <dbReference type="ARBA" id="ARBA00022801"/>
    </source>
</evidence>
<protein>
    <submittedName>
        <fullName evidence="3">SMP-30/gluconolactonase/LRE family protein</fullName>
    </submittedName>
</protein>
<dbReference type="Gene3D" id="2.120.10.30">
    <property type="entry name" value="TolB, C-terminal domain"/>
    <property type="match status" value="1"/>
</dbReference>
<dbReference type="Proteomes" id="UP001595616">
    <property type="component" value="Unassembled WGS sequence"/>
</dbReference>